<evidence type="ECO:0000313" key="17">
    <source>
        <dbReference type="Proteomes" id="UP000472270"/>
    </source>
</evidence>
<dbReference type="GO" id="GO:0003756">
    <property type="term" value="F:protein disulfide isomerase activity"/>
    <property type="evidence" value="ECO:0007669"/>
    <property type="project" value="UniProtKB-EC"/>
</dbReference>
<evidence type="ECO:0000256" key="7">
    <source>
        <dbReference type="ARBA" id="ARBA00022989"/>
    </source>
</evidence>
<reference evidence="16" key="2">
    <citation type="submission" date="2025-09" db="UniProtKB">
        <authorList>
            <consortium name="Ensembl"/>
        </authorList>
    </citation>
    <scope>IDENTIFICATION</scope>
</reference>
<keyword evidence="9" id="KW-1015">Disulfide bond</keyword>
<dbReference type="PANTHER" id="PTHR46426">
    <property type="entry name" value="PROTEIN DISULFIDE-ISOMERASE TMX3"/>
    <property type="match status" value="1"/>
</dbReference>
<dbReference type="Proteomes" id="UP000472270">
    <property type="component" value="Unassembled WGS sequence"/>
</dbReference>
<keyword evidence="11" id="KW-0413">Isomerase</keyword>
<dbReference type="InterPro" id="IPR052250">
    <property type="entry name" value="PDI_TMX3"/>
</dbReference>
<evidence type="ECO:0000256" key="8">
    <source>
        <dbReference type="ARBA" id="ARBA00023136"/>
    </source>
</evidence>
<comment type="function">
    <text evidence="13">Probable disulfide isomerase, which participates in the folding of proteins containing disulfide bonds. May act as a dithiol oxidase. Acts as a regulator of endoplasmic reticulum-mitochondria contact sites via its ability to regulate redox signals.</text>
</comment>
<dbReference type="Ensembl" id="ENSSRHT00000096640.1">
    <property type="protein sequence ID" value="ENSSRHP00000094092.1"/>
    <property type="gene ID" value="ENSSRHG00000046352.1"/>
</dbReference>
<keyword evidence="8 14" id="KW-0472">Membrane</keyword>
<keyword evidence="10" id="KW-0325">Glycoprotein</keyword>
<feature type="transmembrane region" description="Helical" evidence="14">
    <location>
        <begin position="317"/>
        <end position="345"/>
    </location>
</feature>
<dbReference type="PROSITE" id="PS00194">
    <property type="entry name" value="THIOREDOXIN_1"/>
    <property type="match status" value="1"/>
</dbReference>
<evidence type="ECO:0000256" key="2">
    <source>
        <dbReference type="ARBA" id="ARBA00004389"/>
    </source>
</evidence>
<proteinExistence type="predicted"/>
<evidence type="ECO:0000256" key="14">
    <source>
        <dbReference type="SAM" id="Phobius"/>
    </source>
</evidence>
<evidence type="ECO:0000256" key="11">
    <source>
        <dbReference type="ARBA" id="ARBA00023235"/>
    </source>
</evidence>
<keyword evidence="7 14" id="KW-1133">Transmembrane helix</keyword>
<keyword evidence="17" id="KW-1185">Reference proteome</keyword>
<dbReference type="InterPro" id="IPR013766">
    <property type="entry name" value="Thioredoxin_domain"/>
</dbReference>
<evidence type="ECO:0000313" key="16">
    <source>
        <dbReference type="Ensembl" id="ENSSRHP00000094092.1"/>
    </source>
</evidence>
<dbReference type="InterPro" id="IPR036249">
    <property type="entry name" value="Thioredoxin-like_sf"/>
</dbReference>
<reference evidence="16" key="1">
    <citation type="submission" date="2025-08" db="UniProtKB">
        <authorList>
            <consortium name="Ensembl"/>
        </authorList>
    </citation>
    <scope>IDENTIFICATION</scope>
</reference>
<evidence type="ECO:0000256" key="3">
    <source>
        <dbReference type="ARBA" id="ARBA00012723"/>
    </source>
</evidence>
<evidence type="ECO:0000256" key="4">
    <source>
        <dbReference type="ARBA" id="ARBA00022692"/>
    </source>
</evidence>
<evidence type="ECO:0000256" key="1">
    <source>
        <dbReference type="ARBA" id="ARBA00001182"/>
    </source>
</evidence>
<dbReference type="FunFam" id="3.40.30.10:FF:000121">
    <property type="entry name" value="protein disulfide-isomerase TMX3 isoform X1"/>
    <property type="match status" value="1"/>
</dbReference>
<dbReference type="Gene3D" id="3.40.30.10">
    <property type="entry name" value="Glutaredoxin"/>
    <property type="match status" value="1"/>
</dbReference>
<dbReference type="Pfam" id="PF00085">
    <property type="entry name" value="Thioredoxin"/>
    <property type="match status" value="1"/>
</dbReference>
<keyword evidence="5" id="KW-0732">Signal</keyword>
<dbReference type="PRINTS" id="PR00421">
    <property type="entry name" value="THIOREDOXIN"/>
</dbReference>
<evidence type="ECO:0000256" key="13">
    <source>
        <dbReference type="ARBA" id="ARBA00045246"/>
    </source>
</evidence>
<feature type="domain" description="Thioredoxin" evidence="15">
    <location>
        <begin position="1"/>
        <end position="119"/>
    </location>
</feature>
<dbReference type="SUPFAM" id="SSF52833">
    <property type="entry name" value="Thioredoxin-like"/>
    <property type="match status" value="1"/>
</dbReference>
<evidence type="ECO:0000259" key="15">
    <source>
        <dbReference type="PROSITE" id="PS51352"/>
    </source>
</evidence>
<keyword evidence="4 14" id="KW-0812">Transmembrane</keyword>
<sequence>IALLSVIAVVTIYAVLCRVMCLLCIFLSCHFFILQFYAPWCAYCHTFEPIWHEVGAELKSMGSPVNVGKIDTTVHTSIASEFNIRGYPTIKLFKGELSFDYKGPRTKDAIIEFTNRVSGPVVRPLSSVQLFQHVMSRHDLIFVYIGRESLLKEYYKAATEYIVHTYFFTASEEVLPKVRLSLKIPLIIKFNITCLIIPTEFLDDDLSSWINRERFPSYFQIDSFSLYQMGELSKPVFLHKYYIFFTFFFYLSEVERPSIIVLNMTIDGYCLPESKIETIEDLLRFVNSVLDGSAKLLGGNGFLQHVKRSLYKAKSTVVSMFQAAPFFSCFVFGLPVGIVALVIWATCTAVPADDEKPVEGATASPVLDAHGKKAIELHLPSHESLNHVNQINMAIAACMMYSYCVHIYVHNFIGLFVGVPRVLFLFFFVSMKEDTLLNTLLCDLYLLKVKLLKLYAILICG</sequence>
<dbReference type="AlphaFoldDB" id="A0A673MN86"/>
<accession>A0A673MN86</accession>
<protein>
    <recommendedName>
        <fullName evidence="3">protein disulfide-isomerase</fullName>
        <ecNumber evidence="3">5.3.4.1</ecNumber>
    </recommendedName>
</protein>
<feature type="transmembrane region" description="Helical" evidence="14">
    <location>
        <begin position="407"/>
        <end position="429"/>
    </location>
</feature>
<organism evidence="16 17">
    <name type="scientific">Sinocyclocheilus rhinocerous</name>
    <dbReference type="NCBI Taxonomy" id="307959"/>
    <lineage>
        <taxon>Eukaryota</taxon>
        <taxon>Metazoa</taxon>
        <taxon>Chordata</taxon>
        <taxon>Craniata</taxon>
        <taxon>Vertebrata</taxon>
        <taxon>Euteleostomi</taxon>
        <taxon>Actinopterygii</taxon>
        <taxon>Neopterygii</taxon>
        <taxon>Teleostei</taxon>
        <taxon>Ostariophysi</taxon>
        <taxon>Cypriniformes</taxon>
        <taxon>Cyprinidae</taxon>
        <taxon>Cyprininae</taxon>
        <taxon>Sinocyclocheilus</taxon>
    </lineage>
</organism>
<keyword evidence="6" id="KW-0256">Endoplasmic reticulum</keyword>
<evidence type="ECO:0000256" key="9">
    <source>
        <dbReference type="ARBA" id="ARBA00023157"/>
    </source>
</evidence>
<dbReference type="GO" id="GO:0009986">
    <property type="term" value="C:cell surface"/>
    <property type="evidence" value="ECO:0007669"/>
    <property type="project" value="TreeGrafter"/>
</dbReference>
<dbReference type="GO" id="GO:0005789">
    <property type="term" value="C:endoplasmic reticulum membrane"/>
    <property type="evidence" value="ECO:0007669"/>
    <property type="project" value="UniProtKB-SubCell"/>
</dbReference>
<comment type="catalytic activity">
    <reaction evidence="1">
        <text>Catalyzes the rearrangement of -S-S- bonds in proteins.</text>
        <dbReference type="EC" id="5.3.4.1"/>
    </reaction>
</comment>
<dbReference type="InterPro" id="IPR017937">
    <property type="entry name" value="Thioredoxin_CS"/>
</dbReference>
<evidence type="ECO:0000256" key="10">
    <source>
        <dbReference type="ARBA" id="ARBA00023180"/>
    </source>
</evidence>
<evidence type="ECO:0000256" key="6">
    <source>
        <dbReference type="ARBA" id="ARBA00022824"/>
    </source>
</evidence>
<comment type="subcellular location">
    <subcellularLocation>
        <location evidence="2">Endoplasmic reticulum membrane</location>
        <topology evidence="2">Single-pass membrane protein</topology>
    </subcellularLocation>
</comment>
<name>A0A673MN86_9TELE</name>
<dbReference type="PROSITE" id="PS51352">
    <property type="entry name" value="THIOREDOXIN_2"/>
    <property type="match status" value="1"/>
</dbReference>
<gene>
    <name evidence="16" type="primary">tmx3a</name>
</gene>
<dbReference type="EC" id="5.3.4.1" evidence="3"/>
<dbReference type="PANTHER" id="PTHR46426:SF1">
    <property type="entry name" value="PROTEIN DISULFIDE-ISOMERASE TMX3"/>
    <property type="match status" value="1"/>
</dbReference>
<feature type="transmembrane region" description="Helical" evidence="14">
    <location>
        <begin position="6"/>
        <end position="33"/>
    </location>
</feature>
<evidence type="ECO:0000256" key="5">
    <source>
        <dbReference type="ARBA" id="ARBA00022729"/>
    </source>
</evidence>
<keyword evidence="12" id="KW-0676">Redox-active center</keyword>
<evidence type="ECO:0000256" key="12">
    <source>
        <dbReference type="ARBA" id="ARBA00023284"/>
    </source>
</evidence>